<dbReference type="InterPro" id="IPR007213">
    <property type="entry name" value="Ppm1/Ppm2/Tcmp"/>
</dbReference>
<evidence type="ECO:0000313" key="9">
    <source>
        <dbReference type="EMBL" id="GMI33574.1"/>
    </source>
</evidence>
<evidence type="ECO:0000256" key="6">
    <source>
        <dbReference type="ARBA" id="ARBA00022691"/>
    </source>
</evidence>
<evidence type="ECO:0000256" key="5">
    <source>
        <dbReference type="ARBA" id="ARBA00022679"/>
    </source>
</evidence>
<dbReference type="PANTHER" id="PTHR13600:SF21">
    <property type="entry name" value="LEUCINE CARBOXYL METHYLTRANSFERASE 1"/>
    <property type="match status" value="1"/>
</dbReference>
<dbReference type="SUPFAM" id="SSF53335">
    <property type="entry name" value="S-adenosyl-L-methionine-dependent methyltransferases"/>
    <property type="match status" value="1"/>
</dbReference>
<dbReference type="AlphaFoldDB" id="A0A9W7G2U3"/>
<dbReference type="GO" id="GO:0016747">
    <property type="term" value="F:acyltransferase activity, transferring groups other than amino-acyl groups"/>
    <property type="evidence" value="ECO:0007669"/>
    <property type="project" value="InterPro"/>
</dbReference>
<dbReference type="InterPro" id="IPR029063">
    <property type="entry name" value="SAM-dependent_MTases_sf"/>
</dbReference>
<accession>A0A9W7G2U3</accession>
<protein>
    <recommendedName>
        <fullName evidence="3">[phosphatase 2A protein]-leucine-carboxy methyltransferase</fullName>
        <ecNumber evidence="3">2.1.1.233</ecNumber>
    </recommendedName>
    <alternativeName>
        <fullName evidence="7">[Phosphatase 2A protein]-leucine-carboxy methyltransferase 1</fullName>
    </alternativeName>
</protein>
<keyword evidence="5" id="KW-0808">Transferase</keyword>
<evidence type="ECO:0000259" key="8">
    <source>
        <dbReference type="PROSITE" id="PS51186"/>
    </source>
</evidence>
<dbReference type="OrthoDB" id="203237at2759"/>
<keyword evidence="4" id="KW-0489">Methyltransferase</keyword>
<dbReference type="Pfam" id="PF13508">
    <property type="entry name" value="Acetyltransf_7"/>
    <property type="match status" value="1"/>
</dbReference>
<dbReference type="PROSITE" id="PS51186">
    <property type="entry name" value="GNAT"/>
    <property type="match status" value="1"/>
</dbReference>
<comment type="catalytic activity">
    <reaction evidence="1">
        <text>[phosphatase 2A protein]-C-terminal L-leucine + S-adenosyl-L-methionine = [phosphatase 2A protein]-C-terminal L-leucine methyl ester + S-adenosyl-L-homocysteine</text>
        <dbReference type="Rhea" id="RHEA:48544"/>
        <dbReference type="Rhea" id="RHEA-COMP:12134"/>
        <dbReference type="Rhea" id="RHEA-COMP:12135"/>
        <dbReference type="ChEBI" id="CHEBI:57856"/>
        <dbReference type="ChEBI" id="CHEBI:59789"/>
        <dbReference type="ChEBI" id="CHEBI:90516"/>
        <dbReference type="ChEBI" id="CHEBI:90517"/>
        <dbReference type="EC" id="2.1.1.233"/>
    </reaction>
</comment>
<feature type="domain" description="N-acetyltransferase" evidence="8">
    <location>
        <begin position="319"/>
        <end position="473"/>
    </location>
</feature>
<dbReference type="Gene3D" id="3.40.50.150">
    <property type="entry name" value="Vaccinia Virus protein VP39"/>
    <property type="match status" value="1"/>
</dbReference>
<evidence type="ECO:0000256" key="1">
    <source>
        <dbReference type="ARBA" id="ARBA00000724"/>
    </source>
</evidence>
<evidence type="ECO:0000256" key="2">
    <source>
        <dbReference type="ARBA" id="ARBA00010703"/>
    </source>
</evidence>
<evidence type="ECO:0000313" key="10">
    <source>
        <dbReference type="Proteomes" id="UP001165065"/>
    </source>
</evidence>
<gene>
    <name evidence="9" type="ORF">TrCOL_g44</name>
</gene>
<evidence type="ECO:0000256" key="4">
    <source>
        <dbReference type="ARBA" id="ARBA00022603"/>
    </source>
</evidence>
<dbReference type="SUPFAM" id="SSF55729">
    <property type="entry name" value="Acyl-CoA N-acyltransferases (Nat)"/>
    <property type="match status" value="1"/>
</dbReference>
<dbReference type="CDD" id="cd04301">
    <property type="entry name" value="NAT_SF"/>
    <property type="match status" value="1"/>
</dbReference>
<comment type="caution">
    <text evidence="9">The sequence shown here is derived from an EMBL/GenBank/DDBJ whole genome shotgun (WGS) entry which is preliminary data.</text>
</comment>
<organism evidence="9 10">
    <name type="scientific">Triparma columacea</name>
    <dbReference type="NCBI Taxonomy" id="722753"/>
    <lineage>
        <taxon>Eukaryota</taxon>
        <taxon>Sar</taxon>
        <taxon>Stramenopiles</taxon>
        <taxon>Ochrophyta</taxon>
        <taxon>Bolidophyceae</taxon>
        <taxon>Parmales</taxon>
        <taxon>Triparmaceae</taxon>
        <taxon>Triparma</taxon>
    </lineage>
</organism>
<proteinExistence type="inferred from homology"/>
<comment type="similarity">
    <text evidence="2">Belongs to the methyltransferase superfamily. LCMT family.</text>
</comment>
<dbReference type="EMBL" id="BRYA01000830">
    <property type="protein sequence ID" value="GMI33574.1"/>
    <property type="molecule type" value="Genomic_DNA"/>
</dbReference>
<dbReference type="InterPro" id="IPR000182">
    <property type="entry name" value="GNAT_dom"/>
</dbReference>
<dbReference type="PANTHER" id="PTHR13600">
    <property type="entry name" value="LEUCINE CARBOXYL METHYLTRANSFERASE"/>
    <property type="match status" value="1"/>
</dbReference>
<dbReference type="Proteomes" id="UP001165065">
    <property type="component" value="Unassembled WGS sequence"/>
</dbReference>
<keyword evidence="6" id="KW-0949">S-adenosyl-L-methionine</keyword>
<dbReference type="Gene3D" id="3.40.630.30">
    <property type="match status" value="1"/>
</dbReference>
<reference evidence="10" key="1">
    <citation type="journal article" date="2023" name="Commun. Biol.">
        <title>Genome analysis of Parmales, the sister group of diatoms, reveals the evolutionary specialization of diatoms from phago-mixotrophs to photoautotrophs.</title>
        <authorList>
            <person name="Ban H."/>
            <person name="Sato S."/>
            <person name="Yoshikawa S."/>
            <person name="Yamada K."/>
            <person name="Nakamura Y."/>
            <person name="Ichinomiya M."/>
            <person name="Sato N."/>
            <person name="Blanc-Mathieu R."/>
            <person name="Endo H."/>
            <person name="Kuwata A."/>
            <person name="Ogata H."/>
        </authorList>
    </citation>
    <scope>NUCLEOTIDE SEQUENCE [LARGE SCALE GENOMIC DNA]</scope>
</reference>
<dbReference type="GO" id="GO:0018423">
    <property type="term" value="F:protein C-terminal leucine carboxyl O-methyltransferase activity"/>
    <property type="evidence" value="ECO:0007669"/>
    <property type="project" value="UniProtKB-EC"/>
</dbReference>
<dbReference type="InterPro" id="IPR016651">
    <property type="entry name" value="LCMT1"/>
</dbReference>
<evidence type="ECO:0000256" key="3">
    <source>
        <dbReference type="ARBA" id="ARBA00012834"/>
    </source>
</evidence>
<dbReference type="Pfam" id="PF04072">
    <property type="entry name" value="LCM"/>
    <property type="match status" value="1"/>
</dbReference>
<name>A0A9W7G2U3_9STRA</name>
<evidence type="ECO:0000256" key="7">
    <source>
        <dbReference type="ARBA" id="ARBA00032526"/>
    </source>
</evidence>
<dbReference type="InterPro" id="IPR016181">
    <property type="entry name" value="Acyl_CoA_acyltransferase"/>
</dbReference>
<keyword evidence="10" id="KW-1185">Reference proteome</keyword>
<sequence length="478" mass="52687">MTSVAQTAVDALICKAETIIDPKVGDSYLYKYVDMLKTIRKHLLDERGLQANARGLRMRSAVIRLGYTMRVMAIYNAIAGFASQYPAFNVLILGSGLDPLGRCVQMKFPSACRNVYEMDCEEVVALKRSLYEKAGWGVDCILGGCDFNDPEAVSVSLEEVADDGLPTLVVSEVVLSYVSDKEGCLTKVVEAFGRERTTLLAYETLLPNPTTRVLYQNAYEEKFQQKLSRGKVGGSGGGALKTWRDRGEIMKTMGKVFGPGAVTNVTSVAGKRIEVVLPDMFDEHAELSLYLSCYTLVHSRIKVGPWLVDWEDYLTSLPNEVQKRQPELLAGLYSRCYAPHAAKWGAVRRMVQNAGKKDFVNVGGSFDAFTCLVDRGEVKGFCGIKGGEGGEQEVSRFVVEDAYRGKGWGRKLLSRTMSAALRKQSDGVTTFRATTIVACVEAIKLYGKLGWEEESRAEGEVERITFVHAIKAQHPGDV</sequence>
<dbReference type="GO" id="GO:0032259">
    <property type="term" value="P:methylation"/>
    <property type="evidence" value="ECO:0007669"/>
    <property type="project" value="UniProtKB-KW"/>
</dbReference>
<dbReference type="EC" id="2.1.1.233" evidence="3"/>